<dbReference type="Proteomes" id="UP000054270">
    <property type="component" value="Unassembled WGS sequence"/>
</dbReference>
<dbReference type="AlphaFoldDB" id="A0A0D2ND08"/>
<name>A0A0D2ND08_HYPSF</name>
<accession>A0A0D2ND08</accession>
<evidence type="ECO:0000313" key="2">
    <source>
        <dbReference type="Proteomes" id="UP000054270"/>
    </source>
</evidence>
<evidence type="ECO:0000313" key="1">
    <source>
        <dbReference type="EMBL" id="KJA16989.1"/>
    </source>
</evidence>
<gene>
    <name evidence="1" type="ORF">HYPSUDRAFT_206552</name>
</gene>
<keyword evidence="2" id="KW-1185">Reference proteome</keyword>
<reference evidence="2" key="1">
    <citation type="submission" date="2014-04" db="EMBL/GenBank/DDBJ databases">
        <title>Evolutionary Origins and Diversification of the Mycorrhizal Mutualists.</title>
        <authorList>
            <consortium name="DOE Joint Genome Institute"/>
            <consortium name="Mycorrhizal Genomics Consortium"/>
            <person name="Kohler A."/>
            <person name="Kuo A."/>
            <person name="Nagy L.G."/>
            <person name="Floudas D."/>
            <person name="Copeland A."/>
            <person name="Barry K.W."/>
            <person name="Cichocki N."/>
            <person name="Veneault-Fourrey C."/>
            <person name="LaButti K."/>
            <person name="Lindquist E.A."/>
            <person name="Lipzen A."/>
            <person name="Lundell T."/>
            <person name="Morin E."/>
            <person name="Murat C."/>
            <person name="Riley R."/>
            <person name="Ohm R."/>
            <person name="Sun H."/>
            <person name="Tunlid A."/>
            <person name="Henrissat B."/>
            <person name="Grigoriev I.V."/>
            <person name="Hibbett D.S."/>
            <person name="Martin F."/>
        </authorList>
    </citation>
    <scope>NUCLEOTIDE SEQUENCE [LARGE SCALE GENOMIC DNA]</scope>
    <source>
        <strain evidence="2">FD-334 SS-4</strain>
    </source>
</reference>
<protein>
    <submittedName>
        <fullName evidence="1">Uncharacterized protein</fullName>
    </submittedName>
</protein>
<organism evidence="1 2">
    <name type="scientific">Hypholoma sublateritium (strain FD-334 SS-4)</name>
    <dbReference type="NCBI Taxonomy" id="945553"/>
    <lineage>
        <taxon>Eukaryota</taxon>
        <taxon>Fungi</taxon>
        <taxon>Dikarya</taxon>
        <taxon>Basidiomycota</taxon>
        <taxon>Agaricomycotina</taxon>
        <taxon>Agaricomycetes</taxon>
        <taxon>Agaricomycetidae</taxon>
        <taxon>Agaricales</taxon>
        <taxon>Agaricineae</taxon>
        <taxon>Strophariaceae</taxon>
        <taxon>Hypholoma</taxon>
    </lineage>
</organism>
<sequence length="294" mass="32235">MVVLRYIAPESLRRWTTSIIDVSPRFPLHPVPPNPPTQGQALSSTCALNPALPRSVDIGRRPSRRHEGPQRPCTTHAISIIITPVCRSILCAAGLVSYSPVHSAPLLIAVHCGPPCPPRRPRCHPPAPRSILLNIAPAPAVAAPRPYEFNQRRVIVRVQPFRQPPSLGDSLPCIPANPPPPAPRNLLPIFSCAPRPSIDTARPGCVVRRLSRCRAFCPSTPNVPSFVYLHVTHPFLLYCEPFSVPGLLLDIWTFSSVGRAVVRALIIAFDPPTLWFFTRVLQAGSPRPINGNNF</sequence>
<dbReference type="EMBL" id="KN817611">
    <property type="protein sequence ID" value="KJA16989.1"/>
    <property type="molecule type" value="Genomic_DNA"/>
</dbReference>
<proteinExistence type="predicted"/>